<reference evidence="3" key="1">
    <citation type="submission" date="2016-10" db="EMBL/GenBank/DDBJ databases">
        <authorList>
            <person name="Varghese N."/>
            <person name="Submissions S."/>
        </authorList>
    </citation>
    <scope>NUCLEOTIDE SEQUENCE [LARGE SCALE GENOMIC DNA]</scope>
    <source>
        <strain evidence="3">ATCC 25963</strain>
    </source>
</reference>
<sequence>MARIRSTPTVTRTPAGRLLFSSEDRNLAANLAALVRYAVESAPSAESCAARLGVSMQKLRQLARAAGVPLEFGAGKPASASSTPVPSRSAATAPATRPRSSTFASSVSRPVAQKGGRR</sequence>
<accession>A0A1I1YJL3</accession>
<evidence type="ECO:0000313" key="2">
    <source>
        <dbReference type="EMBL" id="SFE19218.1"/>
    </source>
</evidence>
<feature type="compositionally biased region" description="Low complexity" evidence="1">
    <location>
        <begin position="77"/>
        <end position="102"/>
    </location>
</feature>
<protein>
    <submittedName>
        <fullName evidence="2">Uncharacterized protein</fullName>
    </submittedName>
</protein>
<name>A0A1I1YJL3_9BACT</name>
<evidence type="ECO:0000313" key="3">
    <source>
        <dbReference type="Proteomes" id="UP000199400"/>
    </source>
</evidence>
<dbReference type="Proteomes" id="UP000199400">
    <property type="component" value="Unassembled WGS sequence"/>
</dbReference>
<gene>
    <name evidence="2" type="ORF">SAMN02745121_03320</name>
</gene>
<organism evidence="2 3">
    <name type="scientific">Nannocystis exedens</name>
    <dbReference type="NCBI Taxonomy" id="54"/>
    <lineage>
        <taxon>Bacteria</taxon>
        <taxon>Pseudomonadati</taxon>
        <taxon>Myxococcota</taxon>
        <taxon>Polyangia</taxon>
        <taxon>Nannocystales</taxon>
        <taxon>Nannocystaceae</taxon>
        <taxon>Nannocystis</taxon>
    </lineage>
</organism>
<evidence type="ECO:0000256" key="1">
    <source>
        <dbReference type="SAM" id="MobiDB-lite"/>
    </source>
</evidence>
<dbReference type="AlphaFoldDB" id="A0A1I1YJL3"/>
<proteinExistence type="predicted"/>
<dbReference type="STRING" id="54.SAMN02745121_03320"/>
<keyword evidence="3" id="KW-1185">Reference proteome</keyword>
<dbReference type="EMBL" id="FOMX01000010">
    <property type="protein sequence ID" value="SFE19218.1"/>
    <property type="molecule type" value="Genomic_DNA"/>
</dbReference>
<feature type="region of interest" description="Disordered" evidence="1">
    <location>
        <begin position="73"/>
        <end position="118"/>
    </location>
</feature>